<gene>
    <name evidence="2" type="ORF">SAMN06297382_0041</name>
</gene>
<sequence>MKRKLFIALVAAGASLSVAYAAAPETVTSAVEGCCRLLAAAGCCPFC</sequence>
<proteinExistence type="predicted"/>
<reference evidence="2 3" key="1">
    <citation type="submission" date="2017-07" db="EMBL/GenBank/DDBJ databases">
        <authorList>
            <person name="Sun Z.S."/>
            <person name="Albrecht U."/>
            <person name="Echele G."/>
            <person name="Lee C.C."/>
        </authorList>
    </citation>
    <scope>NUCLEOTIDE SEQUENCE [LARGE SCALE GENOMIC DNA]</scope>
    <source>
        <strain evidence="2 3">CGMCC 1.12710</strain>
    </source>
</reference>
<keyword evidence="3" id="KW-1185">Reference proteome</keyword>
<dbReference type="AlphaFoldDB" id="A0A239PIB2"/>
<name>A0A239PIB2_9PROT</name>
<evidence type="ECO:0000313" key="3">
    <source>
        <dbReference type="Proteomes" id="UP000198346"/>
    </source>
</evidence>
<evidence type="ECO:0000313" key="2">
    <source>
        <dbReference type="EMBL" id="SNT67551.1"/>
    </source>
</evidence>
<dbReference type="EMBL" id="FZQA01000001">
    <property type="protein sequence ID" value="SNT67551.1"/>
    <property type="molecule type" value="Genomic_DNA"/>
</dbReference>
<feature type="chain" id="PRO_5013190077" description="Porin" evidence="1">
    <location>
        <begin position="22"/>
        <end position="47"/>
    </location>
</feature>
<organism evidence="2 3">
    <name type="scientific">Amphiplicatus metriothermophilus</name>
    <dbReference type="NCBI Taxonomy" id="1519374"/>
    <lineage>
        <taxon>Bacteria</taxon>
        <taxon>Pseudomonadati</taxon>
        <taxon>Pseudomonadota</taxon>
        <taxon>Alphaproteobacteria</taxon>
        <taxon>Parvularculales</taxon>
        <taxon>Parvularculaceae</taxon>
        <taxon>Amphiplicatus</taxon>
    </lineage>
</organism>
<feature type="signal peptide" evidence="1">
    <location>
        <begin position="1"/>
        <end position="21"/>
    </location>
</feature>
<keyword evidence="1" id="KW-0732">Signal</keyword>
<evidence type="ECO:0000256" key="1">
    <source>
        <dbReference type="SAM" id="SignalP"/>
    </source>
</evidence>
<protein>
    <recommendedName>
        <fullName evidence="4">Porin</fullName>
    </recommendedName>
</protein>
<evidence type="ECO:0008006" key="4">
    <source>
        <dbReference type="Google" id="ProtNLM"/>
    </source>
</evidence>
<accession>A0A239PIB2</accession>
<dbReference type="RefSeq" id="WP_159462348.1">
    <property type="nucleotide sequence ID" value="NZ_FZQA01000001.1"/>
</dbReference>
<dbReference type="Proteomes" id="UP000198346">
    <property type="component" value="Unassembled WGS sequence"/>
</dbReference>